<dbReference type="PANTHER" id="PTHR42920">
    <property type="entry name" value="OS03G0707200 PROTEIN-RELATED"/>
    <property type="match status" value="1"/>
</dbReference>
<evidence type="ECO:0000256" key="5">
    <source>
        <dbReference type="ARBA" id="ARBA00023136"/>
    </source>
</evidence>
<dbReference type="Pfam" id="PF00892">
    <property type="entry name" value="EamA"/>
    <property type="match status" value="2"/>
</dbReference>
<keyword evidence="4 6" id="KW-1133">Transmembrane helix</keyword>
<evidence type="ECO:0000259" key="7">
    <source>
        <dbReference type="Pfam" id="PF00892"/>
    </source>
</evidence>
<reference evidence="8" key="2">
    <citation type="journal article" date="2021" name="Microbiome">
        <title>Successional dynamics and alternative stable states in a saline activated sludge microbial community over 9 years.</title>
        <authorList>
            <person name="Wang Y."/>
            <person name="Ye J."/>
            <person name="Ju F."/>
            <person name="Liu L."/>
            <person name="Boyd J.A."/>
            <person name="Deng Y."/>
            <person name="Parks D.H."/>
            <person name="Jiang X."/>
            <person name="Yin X."/>
            <person name="Woodcroft B.J."/>
            <person name="Tyson G.W."/>
            <person name="Hugenholtz P."/>
            <person name="Polz M.F."/>
            <person name="Zhang T."/>
        </authorList>
    </citation>
    <scope>NUCLEOTIDE SEQUENCE</scope>
    <source>
        <strain evidence="8">HKST-UBA01</strain>
    </source>
</reference>
<feature type="domain" description="EamA" evidence="7">
    <location>
        <begin position="8"/>
        <end position="133"/>
    </location>
</feature>
<dbReference type="InterPro" id="IPR000620">
    <property type="entry name" value="EamA_dom"/>
</dbReference>
<feature type="transmembrane region" description="Helical" evidence="6">
    <location>
        <begin position="145"/>
        <end position="162"/>
    </location>
</feature>
<feature type="transmembrane region" description="Helical" evidence="6">
    <location>
        <begin position="259"/>
        <end position="277"/>
    </location>
</feature>
<dbReference type="AlphaFoldDB" id="A0A956M104"/>
<dbReference type="SUPFAM" id="SSF103481">
    <property type="entry name" value="Multidrug resistance efflux transporter EmrE"/>
    <property type="match status" value="2"/>
</dbReference>
<organism evidence="8 9">
    <name type="scientific">Eiseniibacteriota bacterium</name>
    <dbReference type="NCBI Taxonomy" id="2212470"/>
    <lineage>
        <taxon>Bacteria</taxon>
        <taxon>Candidatus Eiseniibacteriota</taxon>
    </lineage>
</organism>
<dbReference type="GO" id="GO:0005886">
    <property type="term" value="C:plasma membrane"/>
    <property type="evidence" value="ECO:0007669"/>
    <property type="project" value="UniProtKB-SubCell"/>
</dbReference>
<feature type="transmembrane region" description="Helical" evidence="6">
    <location>
        <begin position="116"/>
        <end position="133"/>
    </location>
</feature>
<feature type="domain" description="EamA" evidence="7">
    <location>
        <begin position="143"/>
        <end position="274"/>
    </location>
</feature>
<evidence type="ECO:0000256" key="4">
    <source>
        <dbReference type="ARBA" id="ARBA00022989"/>
    </source>
</evidence>
<evidence type="ECO:0000256" key="2">
    <source>
        <dbReference type="ARBA" id="ARBA00022475"/>
    </source>
</evidence>
<name>A0A956M104_UNCEI</name>
<feature type="transmembrane region" description="Helical" evidence="6">
    <location>
        <begin position="64"/>
        <end position="84"/>
    </location>
</feature>
<evidence type="ECO:0000256" key="3">
    <source>
        <dbReference type="ARBA" id="ARBA00022692"/>
    </source>
</evidence>
<accession>A0A956M104</accession>
<feature type="transmembrane region" description="Helical" evidence="6">
    <location>
        <begin position="90"/>
        <end position="109"/>
    </location>
</feature>
<comment type="subcellular location">
    <subcellularLocation>
        <location evidence="1">Cell membrane</location>
        <topology evidence="1">Multi-pass membrane protein</topology>
    </subcellularLocation>
</comment>
<keyword evidence="5 6" id="KW-0472">Membrane</keyword>
<evidence type="ECO:0000313" key="8">
    <source>
        <dbReference type="EMBL" id="MCA9728582.1"/>
    </source>
</evidence>
<dbReference type="EMBL" id="JAGQHR010000422">
    <property type="protein sequence ID" value="MCA9728582.1"/>
    <property type="molecule type" value="Genomic_DNA"/>
</dbReference>
<keyword evidence="3 6" id="KW-0812">Transmembrane</keyword>
<protein>
    <submittedName>
        <fullName evidence="8">DMT family transporter</fullName>
    </submittedName>
</protein>
<comment type="caution">
    <text evidence="8">The sequence shown here is derived from an EMBL/GenBank/DDBJ whole genome shotgun (WGS) entry which is preliminary data.</text>
</comment>
<keyword evidence="2" id="KW-1003">Cell membrane</keyword>
<dbReference type="Gene3D" id="1.10.3730.20">
    <property type="match status" value="1"/>
</dbReference>
<gene>
    <name evidence="8" type="ORF">KC729_12915</name>
</gene>
<dbReference type="PANTHER" id="PTHR42920:SF5">
    <property type="entry name" value="EAMA DOMAIN-CONTAINING PROTEIN"/>
    <property type="match status" value="1"/>
</dbReference>
<dbReference type="InterPro" id="IPR037185">
    <property type="entry name" value="EmrE-like"/>
</dbReference>
<evidence type="ECO:0000313" key="9">
    <source>
        <dbReference type="Proteomes" id="UP000697710"/>
    </source>
</evidence>
<feature type="transmembrane region" description="Helical" evidence="6">
    <location>
        <begin position="235"/>
        <end position="253"/>
    </location>
</feature>
<evidence type="ECO:0000256" key="6">
    <source>
        <dbReference type="SAM" id="Phobius"/>
    </source>
</evidence>
<sequence>MRRGVPSLGLLLVSFLWGTTFVAVKSALTDVTPLAFVGLRFGLAALLSWLLVRRRPGLRVALGWGIPLGLVLGTAYSAQTIGLVDTTPSRSAFITGAGVVAIPLWGVLLLGRRPGFFPLVGLALAVFGVWLITDPAGGNWKAGDSWTLACSILFSLHVVLLTRYGAHEVYGLLASQLLVTAVLTGTGSRLLESSPRVHWSGSFLGVLALTGILVSFLTTLLQLRLQPLVSPGRTAVIFATEPVFAALFSAIFVGERLGLRGWIGGGLVLAGVLFSELGGKAFRPAEPHAPESPL</sequence>
<reference evidence="8" key="1">
    <citation type="submission" date="2020-04" db="EMBL/GenBank/DDBJ databases">
        <authorList>
            <person name="Zhang T."/>
        </authorList>
    </citation>
    <scope>NUCLEOTIDE SEQUENCE</scope>
    <source>
        <strain evidence="8">HKST-UBA01</strain>
    </source>
</reference>
<feature type="transmembrane region" description="Helical" evidence="6">
    <location>
        <begin position="169"/>
        <end position="191"/>
    </location>
</feature>
<feature type="transmembrane region" description="Helical" evidence="6">
    <location>
        <begin position="203"/>
        <end position="223"/>
    </location>
</feature>
<feature type="transmembrane region" description="Helical" evidence="6">
    <location>
        <begin position="33"/>
        <end position="52"/>
    </location>
</feature>
<evidence type="ECO:0000256" key="1">
    <source>
        <dbReference type="ARBA" id="ARBA00004651"/>
    </source>
</evidence>
<dbReference type="InterPro" id="IPR051258">
    <property type="entry name" value="Diverse_Substrate_Transporter"/>
</dbReference>
<dbReference type="Proteomes" id="UP000697710">
    <property type="component" value="Unassembled WGS sequence"/>
</dbReference>
<proteinExistence type="predicted"/>